<evidence type="ECO:0000256" key="1">
    <source>
        <dbReference type="SAM" id="MobiDB-lite"/>
    </source>
</evidence>
<dbReference type="InterPro" id="IPR022601">
    <property type="entry name" value="DUF3160"/>
</dbReference>
<protein>
    <submittedName>
        <fullName evidence="2">Uncharacterized protein</fullName>
    </submittedName>
</protein>
<dbReference type="AlphaFoldDB" id="X0UTI1"/>
<feature type="region of interest" description="Disordered" evidence="1">
    <location>
        <begin position="18"/>
        <end position="37"/>
    </location>
</feature>
<accession>X0UTI1</accession>
<gene>
    <name evidence="2" type="ORF">S01H1_32492</name>
</gene>
<feature type="non-terminal residue" evidence="2">
    <location>
        <position position="1"/>
    </location>
</feature>
<name>X0UTI1_9ZZZZ</name>
<evidence type="ECO:0000313" key="2">
    <source>
        <dbReference type="EMBL" id="GAG03603.1"/>
    </source>
</evidence>
<dbReference type="Pfam" id="PF11369">
    <property type="entry name" value="DUF3160"/>
    <property type="match status" value="1"/>
</dbReference>
<sequence>EFKQPVDRRLTDEQWKEMLEQGQQPPRPNWIDSFYAE</sequence>
<proteinExistence type="predicted"/>
<organism evidence="2">
    <name type="scientific">marine sediment metagenome</name>
    <dbReference type="NCBI Taxonomy" id="412755"/>
    <lineage>
        <taxon>unclassified sequences</taxon>
        <taxon>metagenomes</taxon>
        <taxon>ecological metagenomes</taxon>
    </lineage>
</organism>
<reference evidence="2" key="1">
    <citation type="journal article" date="2014" name="Front. Microbiol.">
        <title>High frequency of phylogenetically diverse reductive dehalogenase-homologous genes in deep subseafloor sedimentary metagenomes.</title>
        <authorList>
            <person name="Kawai M."/>
            <person name="Futagami T."/>
            <person name="Toyoda A."/>
            <person name="Takaki Y."/>
            <person name="Nishi S."/>
            <person name="Hori S."/>
            <person name="Arai W."/>
            <person name="Tsubouchi T."/>
            <person name="Morono Y."/>
            <person name="Uchiyama I."/>
            <person name="Ito T."/>
            <person name="Fujiyama A."/>
            <person name="Inagaki F."/>
            <person name="Takami H."/>
        </authorList>
    </citation>
    <scope>NUCLEOTIDE SEQUENCE</scope>
    <source>
        <strain evidence="2">Expedition CK06-06</strain>
    </source>
</reference>
<dbReference type="EMBL" id="BARS01020121">
    <property type="protein sequence ID" value="GAG03603.1"/>
    <property type="molecule type" value="Genomic_DNA"/>
</dbReference>
<comment type="caution">
    <text evidence="2">The sequence shown here is derived from an EMBL/GenBank/DDBJ whole genome shotgun (WGS) entry which is preliminary data.</text>
</comment>